<evidence type="ECO:0000256" key="3">
    <source>
        <dbReference type="ARBA" id="ARBA00023163"/>
    </source>
</evidence>
<feature type="region of interest" description="Disordered" evidence="5">
    <location>
        <begin position="663"/>
        <end position="683"/>
    </location>
</feature>
<dbReference type="Proteomes" id="UP000195402">
    <property type="component" value="Unassembled WGS sequence"/>
</dbReference>
<dbReference type="SUPFAM" id="SSF47459">
    <property type="entry name" value="HLH, helix-loop-helix DNA-binding domain"/>
    <property type="match status" value="1"/>
</dbReference>
<keyword evidence="2" id="KW-0805">Transcription regulation</keyword>
<feature type="compositionally biased region" description="Basic and acidic residues" evidence="5">
    <location>
        <begin position="483"/>
        <end position="498"/>
    </location>
</feature>
<dbReference type="FunCoup" id="A0A200QST1">
    <property type="interactions" value="261"/>
</dbReference>
<dbReference type="STRING" id="56857.A0A200QST1"/>
<proteinExistence type="predicted"/>
<dbReference type="OrthoDB" id="690068at2759"/>
<dbReference type="FunFam" id="4.10.280.10:FF:000004">
    <property type="entry name" value="Basic helix-loop-helix transcription factor"/>
    <property type="match status" value="1"/>
</dbReference>
<dbReference type="InterPro" id="IPR011598">
    <property type="entry name" value="bHLH_dom"/>
</dbReference>
<feature type="compositionally biased region" description="Acidic residues" evidence="5">
    <location>
        <begin position="449"/>
        <end position="462"/>
    </location>
</feature>
<dbReference type="PROSITE" id="PS50888">
    <property type="entry name" value="BHLH"/>
    <property type="match status" value="1"/>
</dbReference>
<keyword evidence="8" id="KW-1185">Reference proteome</keyword>
<dbReference type="EMBL" id="MVGT01001110">
    <property type="protein sequence ID" value="OVA13505.1"/>
    <property type="molecule type" value="Genomic_DNA"/>
</dbReference>
<dbReference type="InterPro" id="IPR036638">
    <property type="entry name" value="HLH_DNA-bd_sf"/>
</dbReference>
<comment type="subcellular location">
    <subcellularLocation>
        <location evidence="1">Nucleus</location>
    </subcellularLocation>
</comment>
<dbReference type="PANTHER" id="PTHR46807:SF1">
    <property type="entry name" value="TRANSCRIPTION FACTOR PIF3"/>
    <property type="match status" value="1"/>
</dbReference>
<dbReference type="SMART" id="SM00353">
    <property type="entry name" value="HLH"/>
    <property type="match status" value="1"/>
</dbReference>
<evidence type="ECO:0000256" key="2">
    <source>
        <dbReference type="ARBA" id="ARBA00023015"/>
    </source>
</evidence>
<dbReference type="AlphaFoldDB" id="A0A200QST1"/>
<keyword evidence="3" id="KW-0804">Transcription</keyword>
<evidence type="ECO:0000256" key="4">
    <source>
        <dbReference type="ARBA" id="ARBA00023242"/>
    </source>
</evidence>
<feature type="domain" description="BHLH" evidence="6">
    <location>
        <begin position="483"/>
        <end position="532"/>
    </location>
</feature>
<dbReference type="CDD" id="cd11445">
    <property type="entry name" value="bHLH_AtPIF_like"/>
    <property type="match status" value="1"/>
</dbReference>
<dbReference type="Gene3D" id="4.10.280.10">
    <property type="entry name" value="Helix-loop-helix DNA-binding domain"/>
    <property type="match status" value="1"/>
</dbReference>
<dbReference type="PANTHER" id="PTHR46807">
    <property type="entry name" value="TRANSCRIPTION FACTOR PIF3"/>
    <property type="match status" value="1"/>
</dbReference>
<dbReference type="Pfam" id="PF00010">
    <property type="entry name" value="HLH"/>
    <property type="match status" value="1"/>
</dbReference>
<dbReference type="InterPro" id="IPR047265">
    <property type="entry name" value="PIF1-like_bHLH"/>
</dbReference>
<evidence type="ECO:0000256" key="5">
    <source>
        <dbReference type="SAM" id="MobiDB-lite"/>
    </source>
</evidence>
<evidence type="ECO:0000256" key="1">
    <source>
        <dbReference type="ARBA" id="ARBA00004123"/>
    </source>
</evidence>
<dbReference type="InterPro" id="IPR044273">
    <property type="entry name" value="PIF3-like"/>
</dbReference>
<evidence type="ECO:0000259" key="6">
    <source>
        <dbReference type="PROSITE" id="PS50888"/>
    </source>
</evidence>
<dbReference type="OMA" id="ERNVEHG"/>
<reference evidence="7 8" key="1">
    <citation type="journal article" date="2017" name="Mol. Plant">
        <title>The Genome of Medicinal Plant Macleaya cordata Provides New Insights into Benzylisoquinoline Alkaloids Metabolism.</title>
        <authorList>
            <person name="Liu X."/>
            <person name="Liu Y."/>
            <person name="Huang P."/>
            <person name="Ma Y."/>
            <person name="Qing Z."/>
            <person name="Tang Q."/>
            <person name="Cao H."/>
            <person name="Cheng P."/>
            <person name="Zheng Y."/>
            <person name="Yuan Z."/>
            <person name="Zhou Y."/>
            <person name="Liu J."/>
            <person name="Tang Z."/>
            <person name="Zhuo Y."/>
            <person name="Zhang Y."/>
            <person name="Yu L."/>
            <person name="Huang J."/>
            <person name="Yang P."/>
            <person name="Peng Q."/>
            <person name="Zhang J."/>
            <person name="Jiang W."/>
            <person name="Zhang Z."/>
            <person name="Lin K."/>
            <person name="Ro D.K."/>
            <person name="Chen X."/>
            <person name="Xiong X."/>
            <person name="Shang Y."/>
            <person name="Huang S."/>
            <person name="Zeng J."/>
        </authorList>
    </citation>
    <scope>NUCLEOTIDE SEQUENCE [LARGE SCALE GENOMIC DNA]</scope>
    <source>
        <strain evidence="8">cv. BLH2017</strain>
        <tissue evidence="7">Root</tissue>
    </source>
</reference>
<organism evidence="7 8">
    <name type="scientific">Macleaya cordata</name>
    <name type="common">Five-seeded plume-poppy</name>
    <name type="synonym">Bocconia cordata</name>
    <dbReference type="NCBI Taxonomy" id="56857"/>
    <lineage>
        <taxon>Eukaryota</taxon>
        <taxon>Viridiplantae</taxon>
        <taxon>Streptophyta</taxon>
        <taxon>Embryophyta</taxon>
        <taxon>Tracheophyta</taxon>
        <taxon>Spermatophyta</taxon>
        <taxon>Magnoliopsida</taxon>
        <taxon>Ranunculales</taxon>
        <taxon>Papaveraceae</taxon>
        <taxon>Papaveroideae</taxon>
        <taxon>Macleaya</taxon>
    </lineage>
</organism>
<dbReference type="GO" id="GO:0005634">
    <property type="term" value="C:nucleus"/>
    <property type="evidence" value="ECO:0007669"/>
    <property type="project" value="UniProtKB-SubCell"/>
</dbReference>
<feature type="region of interest" description="Disordered" evidence="5">
    <location>
        <begin position="178"/>
        <end position="207"/>
    </location>
</feature>
<evidence type="ECO:0000313" key="7">
    <source>
        <dbReference type="EMBL" id="OVA13505.1"/>
    </source>
</evidence>
<evidence type="ECO:0000313" key="8">
    <source>
        <dbReference type="Proteomes" id="UP000195402"/>
    </source>
</evidence>
<feature type="compositionally biased region" description="Polar residues" evidence="5">
    <location>
        <begin position="263"/>
        <end position="282"/>
    </location>
</feature>
<gene>
    <name evidence="7" type="ORF">BVC80_379g36</name>
</gene>
<keyword evidence="4" id="KW-0539">Nucleus</keyword>
<dbReference type="GO" id="GO:0046983">
    <property type="term" value="F:protein dimerization activity"/>
    <property type="evidence" value="ECO:0007669"/>
    <property type="project" value="InterPro"/>
</dbReference>
<dbReference type="GO" id="GO:0003700">
    <property type="term" value="F:DNA-binding transcription factor activity"/>
    <property type="evidence" value="ECO:0007669"/>
    <property type="project" value="InterPro"/>
</dbReference>
<protein>
    <submittedName>
        <fullName evidence="7">Myc-type</fullName>
    </submittedName>
</protein>
<sequence>MPNSELHRIAKGTTALESTQTRMANCSADLAFPPDNEFLELVCENGQILMQGQSSRNRKNLSCTGFSSPISKAQEKDGGDAVTPKIGRFGHMDAVLNDFSSSGTSGHMGLGQDDDIVPWLNYPLDDTLQHDYCSDFFSELTGVNLNVLSSSQNNVVPFDKNSSYSQMVRDSHLASVHAVANPQQRNMSKIDDEGGPEPTRPRPSHQFYPSQLKEFQTSIPSLRPRVSDFISCNSNNTQQAAPCRNSSQTSAGSQPAKTKMQKQDQGSTRPPQQPNNSGLMNFSHFSRPAALVKANLQSISVAPSPGLSSLDRLRSNDKISAVSSSNPVESTLIDLTSGSRSVTGFQNQPVRMAGKVDIERSTSKPSKELLSTEQSGAICRDDASRITRLPDQILRQTSSFAASTTIGRPDTEKNIEPLVASSSMCSGNSAGGASNDLKHILKRKSREADESEYQSEDVEEESGSGRKTANTRGAIGAGAKRSRAAEVHNLSERRRRDRINEKMRALQELIPNCNKVDKASMLDEAIEYLKTLQLQVQIMSMGTGLYMPPMMLPTGMQRMPGQHLPHFPPMGVGMGMGMGIGMGFGMGMLDMSSGSSMMQVPPMHSVQFPCPPLSGPNSFPPMPGSSLQMFGLPGQGHPMPMPRAPYIPPSEGTFTKSVPLPDVSGTATPEIPGSASSSSSKDPIQNVNSQMMHNTNAECSQNQTSKTMQHHLQTSTLHDPRQLPSITRRSFESILHQSINFYFLPTARQQQKVLNSPPWRKEMIKPFTWRQRKHQLFQRK</sequence>
<accession>A0A200QST1</accession>
<name>A0A200QST1_MACCD</name>
<feature type="compositionally biased region" description="Polar residues" evidence="5">
    <location>
        <begin position="236"/>
        <end position="256"/>
    </location>
</feature>
<comment type="caution">
    <text evidence="7">The sequence shown here is derived from an EMBL/GenBank/DDBJ whole genome shotgun (WGS) entry which is preliminary data.</text>
</comment>
<feature type="region of interest" description="Disordered" evidence="5">
    <location>
        <begin position="444"/>
        <end position="498"/>
    </location>
</feature>
<dbReference type="InParanoid" id="A0A200QST1"/>
<feature type="region of interest" description="Disordered" evidence="5">
    <location>
        <begin position="236"/>
        <end position="282"/>
    </location>
</feature>